<evidence type="ECO:0000313" key="1">
    <source>
        <dbReference type="EMBL" id="CAB5365636.1"/>
    </source>
</evidence>
<accession>A0A916E9T4</accession>
<sequence>MKRSLKKNLGLLNFISRRLDSSAILTRGNKFLTVRLLSFISLDMGFWVCQFSLEMEGDWVFGHVEFFILGKRNTANCLNL</sequence>
<organism evidence="1 2">
    <name type="scientific">Rhizophagus irregularis</name>
    <dbReference type="NCBI Taxonomy" id="588596"/>
    <lineage>
        <taxon>Eukaryota</taxon>
        <taxon>Fungi</taxon>
        <taxon>Fungi incertae sedis</taxon>
        <taxon>Mucoromycota</taxon>
        <taxon>Glomeromycotina</taxon>
        <taxon>Glomeromycetes</taxon>
        <taxon>Glomerales</taxon>
        <taxon>Glomeraceae</taxon>
        <taxon>Rhizophagus</taxon>
    </lineage>
</organism>
<protein>
    <submittedName>
        <fullName evidence="1">Uncharacterized protein</fullName>
    </submittedName>
</protein>
<proteinExistence type="predicted"/>
<evidence type="ECO:0000313" key="2">
    <source>
        <dbReference type="Proteomes" id="UP000684084"/>
    </source>
</evidence>
<name>A0A916E9T4_9GLOM</name>
<dbReference type="VEuPathDB" id="FungiDB:RhiirFUN_022367"/>
<gene>
    <name evidence="1" type="ORF">CHRIB12_LOCUS10518</name>
</gene>
<comment type="caution">
    <text evidence="1">The sequence shown here is derived from an EMBL/GenBank/DDBJ whole genome shotgun (WGS) entry which is preliminary data.</text>
</comment>
<dbReference type="EMBL" id="CAGKOT010000021">
    <property type="protein sequence ID" value="CAB5365636.1"/>
    <property type="molecule type" value="Genomic_DNA"/>
</dbReference>
<dbReference type="Proteomes" id="UP000684084">
    <property type="component" value="Unassembled WGS sequence"/>
</dbReference>
<reference evidence="1" key="1">
    <citation type="submission" date="2020-05" db="EMBL/GenBank/DDBJ databases">
        <authorList>
            <person name="Rincon C."/>
            <person name="Sanders R I."/>
            <person name="Robbins C."/>
            <person name="Chaturvedi A."/>
        </authorList>
    </citation>
    <scope>NUCLEOTIDE SEQUENCE</scope>
    <source>
        <strain evidence="1">CHB12</strain>
    </source>
</reference>
<dbReference type="AlphaFoldDB" id="A0A916E9T4"/>